<dbReference type="InterPro" id="IPR042099">
    <property type="entry name" value="ANL_N_sf"/>
</dbReference>
<protein>
    <submittedName>
        <fullName evidence="3">Long-chain fatty acid--CoA ligase</fullName>
    </submittedName>
</protein>
<sequence length="535" mass="57191">MQRYSLTIDKFLDHAAKWFADADVVEADGGRVIRRDGYAAMRERANRLSGALLALGLKQGDRVGTLAWNTQEHFEAYYATMGVGLVCHTLNPRLTVAHLAAIIGEAGDRVLVAAANLAPLLAELLPHCPVIEHVVLIDEGADIAAIGLDVAPRIWTYAALVAKHGAPAAWGDFDEEAPAGLCYTSGTTGRPKGVVYTHRSNYLQTLRSNQADAIAITSRDTVLLGVPMFHANAWGLPFVAAAAGARLILPGRLTDGASLAKLMRDERVTVAVGVQTLWLGVVDTLDATGGDLPDLKRVVIGGSSCPEALIKRFEERLGAHVQTSWGMTELSPMGTIAPPDLPASAEQASGRPPMGIDLKLTDAEGRTLPQQRGVEGCLKVKGASVVDRYYGADADALDDEGYFDTGDLAVIDDAGNLTIAGRSKDLIKSGGEWINPNEIETIVGTDPAVGLVAVIGRDDPKWGERPVLMVEPRKDRRIDPAALRTSLRGRIADWWLPDEVVVVPAMPLAASGKIDKNRLRADYASGRYSADQVGR</sequence>
<organism evidence="3 4">
    <name type="scientific">Sphingomonas panacisoli</name>
    <dbReference type="NCBI Taxonomy" id="1813879"/>
    <lineage>
        <taxon>Bacteria</taxon>
        <taxon>Pseudomonadati</taxon>
        <taxon>Pseudomonadota</taxon>
        <taxon>Alphaproteobacteria</taxon>
        <taxon>Sphingomonadales</taxon>
        <taxon>Sphingomonadaceae</taxon>
        <taxon>Sphingomonas</taxon>
    </lineage>
</organism>
<feature type="domain" description="AMP-dependent synthetase/ligase" evidence="1">
    <location>
        <begin position="37"/>
        <end position="390"/>
    </location>
</feature>
<evidence type="ECO:0000313" key="3">
    <source>
        <dbReference type="EMBL" id="QDZ06955.1"/>
    </source>
</evidence>
<dbReference type="PANTHER" id="PTHR43767:SF11">
    <property type="entry name" value="MEDIUM-CHAIN-FATTY-ACID--COA LIGASE"/>
    <property type="match status" value="1"/>
</dbReference>
<gene>
    <name evidence="3" type="ORF">FPZ24_05225</name>
</gene>
<dbReference type="InterPro" id="IPR050237">
    <property type="entry name" value="ATP-dep_AMP-bd_enzyme"/>
</dbReference>
<dbReference type="RefSeq" id="WP_146570039.1">
    <property type="nucleotide sequence ID" value="NZ_CP042306.1"/>
</dbReference>
<dbReference type="Proteomes" id="UP000315673">
    <property type="component" value="Chromosome"/>
</dbReference>
<dbReference type="InterPro" id="IPR045851">
    <property type="entry name" value="AMP-bd_C_sf"/>
</dbReference>
<dbReference type="AlphaFoldDB" id="A0A5B8LGN5"/>
<dbReference type="SUPFAM" id="SSF56801">
    <property type="entry name" value="Acetyl-CoA synthetase-like"/>
    <property type="match status" value="1"/>
</dbReference>
<keyword evidence="3" id="KW-0436">Ligase</keyword>
<evidence type="ECO:0000259" key="2">
    <source>
        <dbReference type="Pfam" id="PF13193"/>
    </source>
</evidence>
<dbReference type="PANTHER" id="PTHR43767">
    <property type="entry name" value="LONG-CHAIN-FATTY-ACID--COA LIGASE"/>
    <property type="match status" value="1"/>
</dbReference>
<dbReference type="Gene3D" id="3.30.300.30">
    <property type="match status" value="1"/>
</dbReference>
<dbReference type="OrthoDB" id="9803968at2"/>
<name>A0A5B8LGN5_9SPHN</name>
<feature type="domain" description="AMP-binding enzyme C-terminal" evidence="2">
    <location>
        <begin position="438"/>
        <end position="513"/>
    </location>
</feature>
<keyword evidence="4" id="KW-1185">Reference proteome</keyword>
<dbReference type="EMBL" id="CP042306">
    <property type="protein sequence ID" value="QDZ06955.1"/>
    <property type="molecule type" value="Genomic_DNA"/>
</dbReference>
<dbReference type="Pfam" id="PF13193">
    <property type="entry name" value="AMP-binding_C"/>
    <property type="match status" value="1"/>
</dbReference>
<dbReference type="PROSITE" id="PS00455">
    <property type="entry name" value="AMP_BINDING"/>
    <property type="match status" value="1"/>
</dbReference>
<dbReference type="Gene3D" id="3.40.50.12780">
    <property type="entry name" value="N-terminal domain of ligase-like"/>
    <property type="match status" value="1"/>
</dbReference>
<accession>A0A5B8LGN5</accession>
<evidence type="ECO:0000259" key="1">
    <source>
        <dbReference type="Pfam" id="PF00501"/>
    </source>
</evidence>
<dbReference type="InterPro" id="IPR025110">
    <property type="entry name" value="AMP-bd_C"/>
</dbReference>
<dbReference type="GO" id="GO:0016877">
    <property type="term" value="F:ligase activity, forming carbon-sulfur bonds"/>
    <property type="evidence" value="ECO:0007669"/>
    <property type="project" value="UniProtKB-ARBA"/>
</dbReference>
<proteinExistence type="predicted"/>
<dbReference type="KEGG" id="spai:FPZ24_05225"/>
<evidence type="ECO:0000313" key="4">
    <source>
        <dbReference type="Proteomes" id="UP000315673"/>
    </source>
</evidence>
<dbReference type="Pfam" id="PF00501">
    <property type="entry name" value="AMP-binding"/>
    <property type="match status" value="1"/>
</dbReference>
<dbReference type="InterPro" id="IPR020845">
    <property type="entry name" value="AMP-binding_CS"/>
</dbReference>
<dbReference type="InterPro" id="IPR000873">
    <property type="entry name" value="AMP-dep_synth/lig_dom"/>
</dbReference>
<reference evidence="3 4" key="1">
    <citation type="submission" date="2019-07" db="EMBL/GenBank/DDBJ databases">
        <title>Full genome sequence of Sphingomonas sp. 4R-6-7(HKS19).</title>
        <authorList>
            <person name="Im W.-T."/>
        </authorList>
    </citation>
    <scope>NUCLEOTIDE SEQUENCE [LARGE SCALE GENOMIC DNA]</scope>
    <source>
        <strain evidence="3 4">HKS19</strain>
    </source>
</reference>